<dbReference type="RefSeq" id="WP_066598672.1">
    <property type="nucleotide sequence ID" value="NZ_FORY01000014.1"/>
</dbReference>
<keyword evidence="12" id="KW-1185">Reference proteome</keyword>
<feature type="transmembrane region" description="Helical" evidence="9">
    <location>
        <begin position="89"/>
        <end position="110"/>
    </location>
</feature>
<keyword evidence="3" id="KW-1003">Cell membrane</keyword>
<feature type="transmembrane region" description="Helical" evidence="9">
    <location>
        <begin position="50"/>
        <end position="68"/>
    </location>
</feature>
<comment type="similarity">
    <text evidence="8 9">Belongs to the TRAP transporter small permease family.</text>
</comment>
<evidence type="ECO:0000256" key="8">
    <source>
        <dbReference type="ARBA" id="ARBA00038436"/>
    </source>
</evidence>
<dbReference type="Pfam" id="PF04290">
    <property type="entry name" value="DctQ"/>
    <property type="match status" value="1"/>
</dbReference>
<dbReference type="PANTHER" id="PTHR35011:SF10">
    <property type="entry name" value="TRAP TRANSPORTER SMALL PERMEASE PROTEIN"/>
    <property type="match status" value="1"/>
</dbReference>
<evidence type="ECO:0000256" key="3">
    <source>
        <dbReference type="ARBA" id="ARBA00022475"/>
    </source>
</evidence>
<sequence length="176" mass="19486">MTRYERFVDRVTSLSAYAAMLCVVLMVGHILLEIVLRNLFSRSTFLLEEFVGYATAAAAFFGLGAALRDGELIRVGLLMEALGPIPKRFVEGICALLGLTTISFLCWFLIRTVMRSWERGTTSTSILETPLWIPQSLVVIGLVCFGLQLSVHLLQAVTGRLPEKADPSLHPEQQDT</sequence>
<feature type="transmembrane region" description="Helical" evidence="9">
    <location>
        <begin position="130"/>
        <end position="154"/>
    </location>
</feature>
<dbReference type="OrthoDB" id="9797534at2"/>
<protein>
    <recommendedName>
        <fullName evidence="9">TRAP transporter small permease protein</fullName>
    </recommendedName>
</protein>
<dbReference type="STRING" id="576117.SAMN04488138_11418"/>
<dbReference type="InterPro" id="IPR055348">
    <property type="entry name" value="DctQ"/>
</dbReference>
<comment type="function">
    <text evidence="9">Part of the tripartite ATP-independent periplasmic (TRAP) transport system.</text>
</comment>
<evidence type="ECO:0000313" key="12">
    <source>
        <dbReference type="Proteomes" id="UP000183299"/>
    </source>
</evidence>
<dbReference type="InterPro" id="IPR007387">
    <property type="entry name" value="TRAP_DctQ"/>
</dbReference>
<dbReference type="PANTHER" id="PTHR35011">
    <property type="entry name" value="2,3-DIKETO-L-GULONATE TRAP TRANSPORTER SMALL PERMEASE PROTEIN YIAM"/>
    <property type="match status" value="1"/>
</dbReference>
<comment type="subcellular location">
    <subcellularLocation>
        <location evidence="1 9">Cell inner membrane</location>
        <topology evidence="1 9">Multi-pass membrane protein</topology>
    </subcellularLocation>
</comment>
<evidence type="ECO:0000313" key="11">
    <source>
        <dbReference type="EMBL" id="SFJ91645.1"/>
    </source>
</evidence>
<keyword evidence="2 9" id="KW-0813">Transport</keyword>
<evidence type="ECO:0000256" key="7">
    <source>
        <dbReference type="ARBA" id="ARBA00023136"/>
    </source>
</evidence>
<keyword evidence="7 9" id="KW-0472">Membrane</keyword>
<name>A0A1I3V8M8_9RHOB</name>
<dbReference type="GO" id="GO:0022857">
    <property type="term" value="F:transmembrane transporter activity"/>
    <property type="evidence" value="ECO:0007669"/>
    <property type="project" value="UniProtKB-UniRule"/>
</dbReference>
<proteinExistence type="inferred from homology"/>
<evidence type="ECO:0000256" key="2">
    <source>
        <dbReference type="ARBA" id="ARBA00022448"/>
    </source>
</evidence>
<evidence type="ECO:0000259" key="10">
    <source>
        <dbReference type="Pfam" id="PF04290"/>
    </source>
</evidence>
<keyword evidence="5 9" id="KW-0812">Transmembrane</keyword>
<dbReference type="GeneID" id="98666234"/>
<dbReference type="AlphaFoldDB" id="A0A1I3V8M8"/>
<reference evidence="11 12" key="1">
    <citation type="submission" date="2016-10" db="EMBL/GenBank/DDBJ databases">
        <authorList>
            <person name="de Groot N.N."/>
        </authorList>
    </citation>
    <scope>NUCLEOTIDE SEQUENCE [LARGE SCALE GENOMIC DNA]</scope>
    <source>
        <strain evidence="11 12">CGMCC 1.8891</strain>
    </source>
</reference>
<dbReference type="GO" id="GO:0015740">
    <property type="term" value="P:C4-dicarboxylate transport"/>
    <property type="evidence" value="ECO:0007669"/>
    <property type="project" value="TreeGrafter"/>
</dbReference>
<evidence type="ECO:0000256" key="9">
    <source>
        <dbReference type="RuleBase" id="RU369079"/>
    </source>
</evidence>
<keyword evidence="4 9" id="KW-0997">Cell inner membrane</keyword>
<dbReference type="Proteomes" id="UP000183299">
    <property type="component" value="Unassembled WGS sequence"/>
</dbReference>
<evidence type="ECO:0000256" key="5">
    <source>
        <dbReference type="ARBA" id="ARBA00022692"/>
    </source>
</evidence>
<organism evidence="11 12">
    <name type="scientific">Celeribacter halophilus</name>
    <dbReference type="NCBI Taxonomy" id="576117"/>
    <lineage>
        <taxon>Bacteria</taxon>
        <taxon>Pseudomonadati</taxon>
        <taxon>Pseudomonadota</taxon>
        <taxon>Alphaproteobacteria</taxon>
        <taxon>Rhodobacterales</taxon>
        <taxon>Roseobacteraceae</taxon>
        <taxon>Celeribacter</taxon>
    </lineage>
</organism>
<comment type="subunit">
    <text evidence="9">The complex comprises the extracytoplasmic solute receptor protein and the two transmembrane proteins.</text>
</comment>
<evidence type="ECO:0000256" key="1">
    <source>
        <dbReference type="ARBA" id="ARBA00004429"/>
    </source>
</evidence>
<feature type="transmembrane region" description="Helical" evidence="9">
    <location>
        <begin position="12"/>
        <end position="30"/>
    </location>
</feature>
<gene>
    <name evidence="11" type="ORF">SAMN04488138_11418</name>
</gene>
<evidence type="ECO:0000256" key="6">
    <source>
        <dbReference type="ARBA" id="ARBA00022989"/>
    </source>
</evidence>
<dbReference type="EMBL" id="FORY01000014">
    <property type="protein sequence ID" value="SFJ91645.1"/>
    <property type="molecule type" value="Genomic_DNA"/>
</dbReference>
<keyword evidence="6 9" id="KW-1133">Transmembrane helix</keyword>
<evidence type="ECO:0000256" key="4">
    <source>
        <dbReference type="ARBA" id="ARBA00022519"/>
    </source>
</evidence>
<accession>A0A1I3V8M8</accession>
<dbReference type="GO" id="GO:0005886">
    <property type="term" value="C:plasma membrane"/>
    <property type="evidence" value="ECO:0007669"/>
    <property type="project" value="UniProtKB-SubCell"/>
</dbReference>
<feature type="domain" description="Tripartite ATP-independent periplasmic transporters DctQ component" evidence="10">
    <location>
        <begin position="26"/>
        <end position="158"/>
    </location>
</feature>